<feature type="domain" description="Pilus formation protein N-terminal" evidence="4">
    <location>
        <begin position="28"/>
        <end position="97"/>
    </location>
</feature>
<evidence type="ECO:0000259" key="4">
    <source>
        <dbReference type="Pfam" id="PF13629"/>
    </source>
</evidence>
<comment type="similarity">
    <text evidence="1">Belongs to the bacterial secretin family.</text>
</comment>
<dbReference type="Pfam" id="PF00263">
    <property type="entry name" value="Secretin"/>
    <property type="match status" value="1"/>
</dbReference>
<comment type="caution">
    <text evidence="5">The sequence shown here is derived from an EMBL/GenBank/DDBJ whole genome shotgun (WGS) entry which is preliminary data.</text>
</comment>
<evidence type="ECO:0000313" key="5">
    <source>
        <dbReference type="EMBL" id="MDN0077112.1"/>
    </source>
</evidence>
<dbReference type="PANTHER" id="PTHR30332:SF17">
    <property type="entry name" value="TYPE IV PILIATION SYSTEM PROTEIN DR_0774-RELATED"/>
    <property type="match status" value="1"/>
</dbReference>
<evidence type="ECO:0000256" key="1">
    <source>
        <dbReference type="RuleBase" id="RU004003"/>
    </source>
</evidence>
<name>A0ABT7XTI5_9NEIS</name>
<organism evidence="5 6">
    <name type="scientific">Crenobacter oryzisoli</name>
    <dbReference type="NCBI Taxonomy" id="3056844"/>
    <lineage>
        <taxon>Bacteria</taxon>
        <taxon>Pseudomonadati</taxon>
        <taxon>Pseudomonadota</taxon>
        <taxon>Betaproteobacteria</taxon>
        <taxon>Neisseriales</taxon>
        <taxon>Neisseriaceae</taxon>
        <taxon>Crenobacter</taxon>
    </lineage>
</organism>
<dbReference type="Pfam" id="PF13629">
    <property type="entry name" value="T2SS-T3SS_pil_N"/>
    <property type="match status" value="1"/>
</dbReference>
<keyword evidence="2" id="KW-0732">Signal</keyword>
<gene>
    <name evidence="5" type="ORF">QU481_19895</name>
</gene>
<dbReference type="InterPro" id="IPR004846">
    <property type="entry name" value="T2SS/T3SS_dom"/>
</dbReference>
<feature type="domain" description="Type II/III secretion system secretin-like" evidence="3">
    <location>
        <begin position="238"/>
        <end position="397"/>
    </location>
</feature>
<reference evidence="5" key="1">
    <citation type="submission" date="2023-06" db="EMBL/GenBank/DDBJ databases">
        <authorList>
            <person name="Zhang S."/>
        </authorList>
    </citation>
    <scope>NUCLEOTIDE SEQUENCE</scope>
    <source>
        <strain evidence="5">SG2303</strain>
    </source>
</reference>
<dbReference type="Proteomes" id="UP001168540">
    <property type="component" value="Unassembled WGS sequence"/>
</dbReference>
<accession>A0ABT7XTI5</accession>
<dbReference type="RefSeq" id="WP_289831744.1">
    <property type="nucleotide sequence ID" value="NZ_JAUEDK010000053.1"/>
</dbReference>
<dbReference type="InterPro" id="IPR050810">
    <property type="entry name" value="Bact_Secretion_Sys_Channel"/>
</dbReference>
<feature type="chain" id="PRO_5045683726" evidence="2">
    <location>
        <begin position="23"/>
        <end position="440"/>
    </location>
</feature>
<feature type="signal peptide" evidence="2">
    <location>
        <begin position="1"/>
        <end position="22"/>
    </location>
</feature>
<evidence type="ECO:0000256" key="2">
    <source>
        <dbReference type="SAM" id="SignalP"/>
    </source>
</evidence>
<dbReference type="EMBL" id="JAUEDK010000053">
    <property type="protein sequence ID" value="MDN0077112.1"/>
    <property type="molecule type" value="Genomic_DNA"/>
</dbReference>
<dbReference type="InterPro" id="IPR001775">
    <property type="entry name" value="GspD/PilQ"/>
</dbReference>
<evidence type="ECO:0000313" key="6">
    <source>
        <dbReference type="Proteomes" id="UP001168540"/>
    </source>
</evidence>
<evidence type="ECO:0000259" key="3">
    <source>
        <dbReference type="Pfam" id="PF00263"/>
    </source>
</evidence>
<sequence length="440" mass="45841">MNNKKVLIVALGVFVPAAFIQAADRSEATISIAAGMQRQISVSRGLQRVAIGDPSVADVLVTKKSGLLLVAKSPGQTNLLVWENGLNEPKTYAITVTDPVSGLLEDGSNIKMVSHNGMTVIAGNAPDLLAHRSATSRVNGVAGGKSSAIIDKSIVNSGGVVQVDVKVVEFSKSVLKDIGFNLFTTRSSGFAFGLFSPSSLQSITFPPITFSSTPPVASAFNIVAGSNSRGVFGNLGILESNGMARVLAEPSLVALSGQSASFLAGGEIPVPVPQSLGTVTIQYKPYGIGLTLTPTVLSRERIALKVAPEASDLDFARSININGVSVPGIITRRADTTVELGDGDSYVIGGLVSRDTVANVDKVPLLGDLPIIGSFFKRLNYEQNDKELVIIVTPHLVSAIGKGAPLPPLPGENSEQRDGPVWSSFLKGALSSDVVPGFSR</sequence>
<keyword evidence="6" id="KW-1185">Reference proteome</keyword>
<dbReference type="PRINTS" id="PR00811">
    <property type="entry name" value="BCTERIALGSPD"/>
</dbReference>
<protein>
    <submittedName>
        <fullName evidence="5">Type II and III secretion system protein family protein</fullName>
    </submittedName>
</protein>
<dbReference type="PANTHER" id="PTHR30332">
    <property type="entry name" value="PROBABLE GENERAL SECRETION PATHWAY PROTEIN D"/>
    <property type="match status" value="1"/>
</dbReference>
<proteinExistence type="inferred from homology"/>
<dbReference type="InterPro" id="IPR032789">
    <property type="entry name" value="T2SS-T3SS_pil_N"/>
</dbReference>